<sequence>MNERTSVAKQDRQVSAEGQDRRDVAMTPPVDVIEDAYAITLLADMPGVSKDKLNVQFETDTLTIEGEVSLDLPEGMESSHAEVRLPLYRRVFSLSRELDTENSSAEFRNGVLKLRIPKAAHVQPRKIEVRTA</sequence>
<comment type="similarity">
    <text evidence="1 2">Belongs to the small heat shock protein (HSP20) family.</text>
</comment>
<dbReference type="EMBL" id="FXUL01000007">
    <property type="protein sequence ID" value="SMP61339.1"/>
    <property type="molecule type" value="Genomic_DNA"/>
</dbReference>
<dbReference type="Proteomes" id="UP001158049">
    <property type="component" value="Unassembled WGS sequence"/>
</dbReference>
<evidence type="ECO:0000256" key="2">
    <source>
        <dbReference type="RuleBase" id="RU003616"/>
    </source>
</evidence>
<dbReference type="CDD" id="cd06464">
    <property type="entry name" value="ACD_sHsps-like"/>
    <property type="match status" value="1"/>
</dbReference>
<reference evidence="5 6" key="1">
    <citation type="submission" date="2017-05" db="EMBL/GenBank/DDBJ databases">
        <authorList>
            <person name="Varghese N."/>
            <person name="Submissions S."/>
        </authorList>
    </citation>
    <scope>NUCLEOTIDE SEQUENCE [LARGE SCALE GENOMIC DNA]</scope>
    <source>
        <strain evidence="5 6">DSM 26001</strain>
    </source>
</reference>
<keyword evidence="6" id="KW-1185">Reference proteome</keyword>
<name>A0ABY1Q7R5_9BURK</name>
<dbReference type="RefSeq" id="WP_283442466.1">
    <property type="nucleotide sequence ID" value="NZ_FXUL01000007.1"/>
</dbReference>
<feature type="region of interest" description="Disordered" evidence="3">
    <location>
        <begin position="1"/>
        <end position="27"/>
    </location>
</feature>
<dbReference type="PROSITE" id="PS01031">
    <property type="entry name" value="SHSP"/>
    <property type="match status" value="1"/>
</dbReference>
<dbReference type="InterPro" id="IPR008978">
    <property type="entry name" value="HSP20-like_chaperone"/>
</dbReference>
<proteinExistence type="inferred from homology"/>
<dbReference type="PANTHER" id="PTHR11527">
    <property type="entry name" value="HEAT-SHOCK PROTEIN 20 FAMILY MEMBER"/>
    <property type="match status" value="1"/>
</dbReference>
<evidence type="ECO:0000313" key="5">
    <source>
        <dbReference type="EMBL" id="SMP61339.1"/>
    </source>
</evidence>
<evidence type="ECO:0000259" key="4">
    <source>
        <dbReference type="PROSITE" id="PS01031"/>
    </source>
</evidence>
<comment type="caution">
    <text evidence="5">The sequence shown here is derived from an EMBL/GenBank/DDBJ whole genome shotgun (WGS) entry which is preliminary data.</text>
</comment>
<dbReference type="Pfam" id="PF00011">
    <property type="entry name" value="HSP20"/>
    <property type="match status" value="1"/>
</dbReference>
<dbReference type="Gene3D" id="2.60.40.790">
    <property type="match status" value="1"/>
</dbReference>
<organism evidence="5 6">
    <name type="scientific">Noviherbaspirillum suwonense</name>
    <dbReference type="NCBI Taxonomy" id="1224511"/>
    <lineage>
        <taxon>Bacteria</taxon>
        <taxon>Pseudomonadati</taxon>
        <taxon>Pseudomonadota</taxon>
        <taxon>Betaproteobacteria</taxon>
        <taxon>Burkholderiales</taxon>
        <taxon>Oxalobacteraceae</taxon>
        <taxon>Noviherbaspirillum</taxon>
    </lineage>
</organism>
<evidence type="ECO:0000256" key="3">
    <source>
        <dbReference type="SAM" id="MobiDB-lite"/>
    </source>
</evidence>
<evidence type="ECO:0000256" key="1">
    <source>
        <dbReference type="PROSITE-ProRule" id="PRU00285"/>
    </source>
</evidence>
<accession>A0ABY1Q7R5</accession>
<feature type="domain" description="SHSP" evidence="4">
    <location>
        <begin position="21"/>
        <end position="132"/>
    </location>
</feature>
<gene>
    <name evidence="5" type="ORF">SAMN06295970_107145</name>
</gene>
<protein>
    <submittedName>
        <fullName evidence="5">Molecular chaperone IbpA, HSP20 family</fullName>
    </submittedName>
</protein>
<dbReference type="InterPro" id="IPR002068">
    <property type="entry name" value="A-crystallin/Hsp20_dom"/>
</dbReference>
<feature type="compositionally biased region" description="Basic and acidic residues" evidence="3">
    <location>
        <begin position="9"/>
        <end position="24"/>
    </location>
</feature>
<dbReference type="InterPro" id="IPR031107">
    <property type="entry name" value="Small_HSP"/>
</dbReference>
<dbReference type="SUPFAM" id="SSF49764">
    <property type="entry name" value="HSP20-like chaperones"/>
    <property type="match status" value="1"/>
</dbReference>
<evidence type="ECO:0000313" key="6">
    <source>
        <dbReference type="Proteomes" id="UP001158049"/>
    </source>
</evidence>